<evidence type="ECO:0000259" key="1">
    <source>
        <dbReference type="PROSITE" id="PS51186"/>
    </source>
</evidence>
<keyword evidence="2" id="KW-0808">Transferase</keyword>
<protein>
    <submittedName>
        <fullName evidence="2">GNAT family N-acetyltransferase</fullName>
    </submittedName>
</protein>
<feature type="domain" description="N-acetyltransferase" evidence="1">
    <location>
        <begin position="19"/>
        <end position="186"/>
    </location>
</feature>
<dbReference type="RefSeq" id="WP_162448523.1">
    <property type="nucleotide sequence ID" value="NZ_WLZY01000001.1"/>
</dbReference>
<gene>
    <name evidence="2" type="ORF">F7O44_02095</name>
</gene>
<dbReference type="Proteomes" id="UP000460435">
    <property type="component" value="Unassembled WGS sequence"/>
</dbReference>
<dbReference type="EMBL" id="WLZY01000001">
    <property type="protein sequence ID" value="NDL55856.1"/>
    <property type="molecule type" value="Genomic_DNA"/>
</dbReference>
<dbReference type="GO" id="GO:0016747">
    <property type="term" value="F:acyltransferase activity, transferring groups other than amino-acyl groups"/>
    <property type="evidence" value="ECO:0007669"/>
    <property type="project" value="InterPro"/>
</dbReference>
<organism evidence="2 3">
    <name type="scientific">Phytoactinopolyspora mesophila</name>
    <dbReference type="NCBI Taxonomy" id="2650750"/>
    <lineage>
        <taxon>Bacteria</taxon>
        <taxon>Bacillati</taxon>
        <taxon>Actinomycetota</taxon>
        <taxon>Actinomycetes</taxon>
        <taxon>Jiangellales</taxon>
        <taxon>Jiangellaceae</taxon>
        <taxon>Phytoactinopolyspora</taxon>
    </lineage>
</organism>
<sequence length="186" mass="19976">MITVHPATGERWDDVVAVMGTRGDPSRCWCQFFMFRQRDWHSTTTESRRAALQDQVRGSDASPGVLAYADNQPVGWCAVAPKAAYPRLLHSPNTGPAVDGVWSVTCFVVKVGHRRQGVATALLAGAVDHARSYGAEAVEGYPVEPSARASVAAADLYHGTASLFADAGFVEINRPSPARAVVRLDL</sequence>
<dbReference type="CDD" id="cd04301">
    <property type="entry name" value="NAT_SF"/>
    <property type="match status" value="1"/>
</dbReference>
<name>A0A7K3LXV1_9ACTN</name>
<dbReference type="InterPro" id="IPR000182">
    <property type="entry name" value="GNAT_dom"/>
</dbReference>
<dbReference type="AlphaFoldDB" id="A0A7K3LXV1"/>
<dbReference type="SUPFAM" id="SSF55729">
    <property type="entry name" value="Acyl-CoA N-acyltransferases (Nat)"/>
    <property type="match status" value="1"/>
</dbReference>
<dbReference type="Pfam" id="PF00583">
    <property type="entry name" value="Acetyltransf_1"/>
    <property type="match status" value="1"/>
</dbReference>
<evidence type="ECO:0000313" key="2">
    <source>
        <dbReference type="EMBL" id="NDL55856.1"/>
    </source>
</evidence>
<comment type="caution">
    <text evidence="2">The sequence shown here is derived from an EMBL/GenBank/DDBJ whole genome shotgun (WGS) entry which is preliminary data.</text>
</comment>
<dbReference type="Gene3D" id="3.40.630.30">
    <property type="match status" value="1"/>
</dbReference>
<evidence type="ECO:0000313" key="3">
    <source>
        <dbReference type="Proteomes" id="UP000460435"/>
    </source>
</evidence>
<reference evidence="2 3" key="1">
    <citation type="submission" date="2019-11" db="EMBL/GenBank/DDBJ databases">
        <authorList>
            <person name="Li X.-J."/>
            <person name="Feng X.-M."/>
        </authorList>
    </citation>
    <scope>NUCLEOTIDE SEQUENCE [LARGE SCALE GENOMIC DNA]</scope>
    <source>
        <strain evidence="2 3">XMNu-373</strain>
    </source>
</reference>
<keyword evidence="3" id="KW-1185">Reference proteome</keyword>
<dbReference type="PROSITE" id="PS51186">
    <property type="entry name" value="GNAT"/>
    <property type="match status" value="1"/>
</dbReference>
<accession>A0A7K3LXV1</accession>
<proteinExistence type="predicted"/>
<dbReference type="InterPro" id="IPR016181">
    <property type="entry name" value="Acyl_CoA_acyltransferase"/>
</dbReference>